<keyword evidence="2" id="KW-1185">Reference proteome</keyword>
<protein>
    <submittedName>
        <fullName evidence="1">Uncharacterized protein</fullName>
    </submittedName>
</protein>
<evidence type="ECO:0000313" key="2">
    <source>
        <dbReference type="Proteomes" id="UP000597668"/>
    </source>
</evidence>
<dbReference type="Proteomes" id="UP000597668">
    <property type="component" value="Unassembled WGS sequence"/>
</dbReference>
<gene>
    <name evidence="1" type="ORF">H8K20_12855</name>
</gene>
<sequence>MTMITHNREKQTFILENNSVRAVLCYQNGLRMQEFSNLHSGRVSNTDRELLTFTFMGRQYTSADLSVCGAYAAQDNTREMATVLLENRDLQLSMRLHLISDKKDTVTVLLQVKDLYREKVPYELFIHSPFLAAMQMAGAGDKYYYPAGAVQNREGKQLLKLAKESFMNSDIKPPLVVTDAEDQYGFSVRFPSLADLSDDGAVQNRNMSLSTIASAEELHEHSLPINPDATYADTIELEITGLTDGWPEAFRRYRAQWEAPYDFREYDKPDLKWFSEKFLHNFTFLYGTEGFDPVKKKIDVEKLLAEGDEFGGFDTVTVWNQYPRLGIDRRSQWQFFDDFPGGRPAIRQAVEEFHRHGVQVFMPYIPWDAGSHESTDSLGDEFAKLLADTDADGYQLDTLSAIPESFREKCNAVRPGLVMTTQSHPTKKRPMEIITTSWDEFWATRPMPQVDILRYLLPRHIAPVISRWYRKEDKDLLIQYSQFSAVPMVIWQDIFGRWMPFCAEQRQTIKGWKAVYMAHRLTYQCADPIPFWPTRADDVYCNRFAADDGSETIYSFYNDTDSDYTGPLCRADGASCEIILGSGEADIQNGLLSGRLPARTVVHVRVQ</sequence>
<accession>A0A8J6IHN8</accession>
<dbReference type="EMBL" id="JACOGI010000003">
    <property type="protein sequence ID" value="MBC3517280.1"/>
    <property type="molecule type" value="Genomic_DNA"/>
</dbReference>
<proteinExistence type="predicted"/>
<organism evidence="1 2">
    <name type="scientific">Neobittarella massiliensis</name>
    <name type="common">ex Bilen et al. 2018</name>
    <dbReference type="NCBI Taxonomy" id="2041842"/>
    <lineage>
        <taxon>Bacteria</taxon>
        <taxon>Bacillati</taxon>
        <taxon>Bacillota</taxon>
        <taxon>Clostridia</taxon>
        <taxon>Eubacteriales</taxon>
        <taxon>Oscillospiraceae</taxon>
        <taxon>Neobittarella (ex Bilen et al. 2018)</taxon>
    </lineage>
</organism>
<name>A0A8J6IHN8_9FIRM</name>
<comment type="caution">
    <text evidence="1">The sequence shown here is derived from an EMBL/GenBank/DDBJ whole genome shotgun (WGS) entry which is preliminary data.</text>
</comment>
<dbReference type="AlphaFoldDB" id="A0A8J6IHN8"/>
<reference evidence="1" key="1">
    <citation type="submission" date="2020-08" db="EMBL/GenBank/DDBJ databases">
        <authorList>
            <person name="Liu C."/>
            <person name="Sun Q."/>
        </authorList>
    </citation>
    <scope>NUCLEOTIDE SEQUENCE</scope>
    <source>
        <strain evidence="1">NSJ-65</strain>
    </source>
</reference>
<evidence type="ECO:0000313" key="1">
    <source>
        <dbReference type="EMBL" id="MBC3517280.1"/>
    </source>
</evidence>
<dbReference type="RefSeq" id="WP_186488696.1">
    <property type="nucleotide sequence ID" value="NZ_JACOGI010000003.1"/>
</dbReference>